<dbReference type="InterPro" id="IPR048020">
    <property type="entry name" value="Transpos_IS3"/>
</dbReference>
<feature type="domain" description="Integrase catalytic" evidence="2">
    <location>
        <begin position="219"/>
        <end position="379"/>
    </location>
</feature>
<accession>A0A612SPY9</accession>
<dbReference type="GO" id="GO:0015074">
    <property type="term" value="P:DNA integration"/>
    <property type="evidence" value="ECO:0007669"/>
    <property type="project" value="InterPro"/>
</dbReference>
<dbReference type="Pfam" id="PF00665">
    <property type="entry name" value="rve"/>
    <property type="match status" value="1"/>
</dbReference>
<dbReference type="InterPro" id="IPR001584">
    <property type="entry name" value="Integrase_cat-core"/>
</dbReference>
<dbReference type="InterPro" id="IPR012337">
    <property type="entry name" value="RNaseH-like_sf"/>
</dbReference>
<dbReference type="Pfam" id="PF13333">
    <property type="entry name" value="rve_2"/>
    <property type="match status" value="1"/>
</dbReference>
<dbReference type="Gene3D" id="3.30.420.10">
    <property type="entry name" value="Ribonuclease H-like superfamily/Ribonuclease H"/>
    <property type="match status" value="1"/>
</dbReference>
<evidence type="ECO:0000259" key="2">
    <source>
        <dbReference type="PROSITE" id="PS50994"/>
    </source>
</evidence>
<dbReference type="SUPFAM" id="SSF46689">
    <property type="entry name" value="Homeodomain-like"/>
    <property type="match status" value="1"/>
</dbReference>
<evidence type="ECO:0000256" key="1">
    <source>
        <dbReference type="ARBA" id="ARBA00002286"/>
    </source>
</evidence>
<dbReference type="Pfam" id="PF13276">
    <property type="entry name" value="HTH_21"/>
    <property type="match status" value="1"/>
</dbReference>
<evidence type="ECO:0000313" key="3">
    <source>
        <dbReference type="EMBL" id="ECW1069626.1"/>
    </source>
</evidence>
<proteinExistence type="predicted"/>
<dbReference type="GO" id="GO:0003676">
    <property type="term" value="F:nucleic acid binding"/>
    <property type="evidence" value="ECO:0007669"/>
    <property type="project" value="InterPro"/>
</dbReference>
<dbReference type="RefSeq" id="WP_141009206.1">
    <property type="nucleotide sequence ID" value="NZ_MKOF01000007.1"/>
</dbReference>
<organism evidence="3">
    <name type="scientific">Listeria monocytogenes</name>
    <dbReference type="NCBI Taxonomy" id="1639"/>
    <lineage>
        <taxon>Bacteria</taxon>
        <taxon>Bacillati</taxon>
        <taxon>Bacillota</taxon>
        <taxon>Bacilli</taxon>
        <taxon>Bacillales</taxon>
        <taxon>Listeriaceae</taxon>
        <taxon>Listeria</taxon>
    </lineage>
</organism>
<dbReference type="InterPro" id="IPR009057">
    <property type="entry name" value="Homeodomain-like_sf"/>
</dbReference>
<dbReference type="NCBIfam" id="NF033516">
    <property type="entry name" value="transpos_IS3"/>
    <property type="match status" value="1"/>
</dbReference>
<dbReference type="PANTHER" id="PTHR46889:SF4">
    <property type="entry name" value="TRANSPOSASE INSO FOR INSERTION SEQUENCE ELEMENT IS911B-RELATED"/>
    <property type="match status" value="1"/>
</dbReference>
<dbReference type="InterPro" id="IPR055247">
    <property type="entry name" value="InsJ-like_HTH"/>
</dbReference>
<name>A0A612SPY9_LISMN</name>
<dbReference type="PANTHER" id="PTHR46889">
    <property type="entry name" value="TRANSPOSASE INSF FOR INSERTION SEQUENCE IS3B-RELATED"/>
    <property type="match status" value="1"/>
</dbReference>
<sequence length="379" mass="44652">MSTRVMYPAEIKEKAIKMKLAGKSTKEIMRTLNIKNPTQVKTWWRWYRNEETHRFHQGEGKQYKYQKGVPELPEIEQLKIALRQKELELEIFKKVQGIGKEVNPAYFVLLVEELKTKYLVKDICQILQVPLSTYYRWKKKDFAQSSLEKKIGQLCKAYQFTYGYRKIAALMKQEEQVGINKVQRIMQKYQWQCQVKVKKKNRPGSAYYQTENHLNRNFQASQPLEKLTTDITYLYFGDCRLYLSSIMDLYNGEIVAYSIGEKQDSELVLDTLNQLSLPEGSLLHSDQGSVYTSYEYYQCCKKKNVIRSMSRKGTPADNAPIECFHSSLKCETFCHKTAYKYAKSIVIQIVKDYIKYYNEKRIQQKLGYQSPINFRKQAA</sequence>
<dbReference type="PROSITE" id="PS50994">
    <property type="entry name" value="INTEGRASE"/>
    <property type="match status" value="1"/>
</dbReference>
<comment type="function">
    <text evidence="1">Involved in the transposition of the insertion sequence.</text>
</comment>
<dbReference type="InterPro" id="IPR036397">
    <property type="entry name" value="RNaseH_sf"/>
</dbReference>
<dbReference type="InterPro" id="IPR050900">
    <property type="entry name" value="Transposase_IS3/IS150/IS904"/>
</dbReference>
<dbReference type="InterPro" id="IPR025948">
    <property type="entry name" value="HTH-like_dom"/>
</dbReference>
<gene>
    <name evidence="3" type="ORF">F3Q70_13005</name>
</gene>
<protein>
    <submittedName>
        <fullName evidence="3">IS3 family transposase</fullName>
    </submittedName>
</protein>
<reference evidence="3" key="1">
    <citation type="submission" date="2019-09" db="EMBL/GenBank/DDBJ databases">
        <authorList>
            <consortium name="PulseNet: The National Subtyping Network for Foodborne Disease Surveillance"/>
            <person name="Tarr C.L."/>
            <person name="Trees E."/>
            <person name="Katz L.S."/>
            <person name="Carleton-Romer H.A."/>
            <person name="Stroika S."/>
            <person name="Kucerova Z."/>
            <person name="Roache K.F."/>
            <person name="Sabol A.L."/>
            <person name="Besser J."/>
            <person name="Gerner-Smidt P."/>
        </authorList>
    </citation>
    <scope>NUCLEOTIDE SEQUENCE</scope>
    <source>
        <strain evidence="3">PNUSAL005726</strain>
    </source>
</reference>
<comment type="caution">
    <text evidence="3">The sequence shown here is derived from an EMBL/GenBank/DDBJ whole genome shotgun (WGS) entry which is preliminary data.</text>
</comment>
<dbReference type="Pfam" id="PF13518">
    <property type="entry name" value="HTH_28"/>
    <property type="match status" value="1"/>
</dbReference>
<dbReference type="SUPFAM" id="SSF53098">
    <property type="entry name" value="Ribonuclease H-like"/>
    <property type="match status" value="1"/>
</dbReference>
<dbReference type="AlphaFoldDB" id="A0A612SPY9"/>
<dbReference type="EMBL" id="AAKVIX010000003">
    <property type="protein sequence ID" value="ECW1069626.1"/>
    <property type="molecule type" value="Genomic_DNA"/>
</dbReference>